<comment type="caution">
    <text evidence="1">The sequence shown here is derived from an EMBL/GenBank/DDBJ whole genome shotgun (WGS) entry which is preliminary data.</text>
</comment>
<dbReference type="EMBL" id="RCHU02000010">
    <property type="protein sequence ID" value="KAL3577705.1"/>
    <property type="molecule type" value="Genomic_DNA"/>
</dbReference>
<dbReference type="Proteomes" id="UP000309997">
    <property type="component" value="Unassembled WGS sequence"/>
</dbReference>
<proteinExistence type="predicted"/>
<sequence length="453" mass="51973">MSPITDCLKQGEFKWSKGANRAFEEVKKKMTEALVMRLPDFTKVFEVECDASIENKAIDALSRRVPLLFVISVEVIGFERLKEEYESCSEFGEIFLTLKDENHRVINGYHLKDGYLFRDNKLSKHRKQNTGLYTLLPLPTCPWQDVSIDFVLRLPRTAKKHDYIFMVVDRFSKMAHFIPCTKTTDASRVAKLYFDEIVKLSLGNLLRCLVSDHNRNWDLILPMAKFAYNSSINRSISMSPFEVVHGYKPKKPLDLLPMSLHARVSESAESFARRIQVLHIEITKQIQASNAQYKLQADLHRRHNDAKPFKVLQQVGLNAYVLDLPHDFGISSTFNIKDLVAYHKPLPTPNDPFEIPFNSPPDDPIETSIPFTLTLAQKDNIDAILDEQVVFNKNGEVQRFLVRRVGRPNSNCRSLTQIFRSTIRVSQCYTQRGRVSLTPGELVGTLGPHQKLH</sequence>
<evidence type="ECO:0000313" key="2">
    <source>
        <dbReference type="Proteomes" id="UP000309997"/>
    </source>
</evidence>
<protein>
    <submittedName>
        <fullName evidence="1">Uncharacterized protein</fullName>
    </submittedName>
</protein>
<gene>
    <name evidence="1" type="ORF">D5086_019209</name>
</gene>
<organism evidence="1 2">
    <name type="scientific">Populus alba</name>
    <name type="common">White poplar</name>
    <dbReference type="NCBI Taxonomy" id="43335"/>
    <lineage>
        <taxon>Eukaryota</taxon>
        <taxon>Viridiplantae</taxon>
        <taxon>Streptophyta</taxon>
        <taxon>Embryophyta</taxon>
        <taxon>Tracheophyta</taxon>
        <taxon>Spermatophyta</taxon>
        <taxon>Magnoliopsida</taxon>
        <taxon>eudicotyledons</taxon>
        <taxon>Gunneridae</taxon>
        <taxon>Pentapetalae</taxon>
        <taxon>rosids</taxon>
        <taxon>fabids</taxon>
        <taxon>Malpighiales</taxon>
        <taxon>Salicaceae</taxon>
        <taxon>Saliceae</taxon>
        <taxon>Populus</taxon>
    </lineage>
</organism>
<reference evidence="1 2" key="1">
    <citation type="journal article" date="2024" name="Plant Biotechnol. J.">
        <title>Genome and CRISPR/Cas9 system of a widespread forest tree (Populus alba) in the world.</title>
        <authorList>
            <person name="Liu Y.J."/>
            <person name="Jiang P.F."/>
            <person name="Han X.M."/>
            <person name="Li X.Y."/>
            <person name="Wang H.M."/>
            <person name="Wang Y.J."/>
            <person name="Wang X.X."/>
            <person name="Zeng Q.Y."/>
        </authorList>
    </citation>
    <scope>NUCLEOTIDE SEQUENCE [LARGE SCALE GENOMIC DNA]</scope>
    <source>
        <strain evidence="2">cv. PAL-ZL1</strain>
    </source>
</reference>
<name>A0ACC4BH91_POPAL</name>
<keyword evidence="2" id="KW-1185">Reference proteome</keyword>
<evidence type="ECO:0000313" key="1">
    <source>
        <dbReference type="EMBL" id="KAL3577705.1"/>
    </source>
</evidence>
<accession>A0ACC4BH91</accession>